<comment type="caution">
    <text evidence="1">The sequence shown here is derived from an EMBL/GenBank/DDBJ whole genome shotgun (WGS) entry which is preliminary data.</text>
</comment>
<dbReference type="InterPro" id="IPR039614">
    <property type="entry name" value="PMI1-like"/>
</dbReference>
<protein>
    <submittedName>
        <fullName evidence="1">Uncharacterized protein</fullName>
    </submittedName>
</protein>
<dbReference type="EMBL" id="JAPFFI010000009">
    <property type="protein sequence ID" value="KAJ6382646.1"/>
    <property type="molecule type" value="Genomic_DNA"/>
</dbReference>
<dbReference type="PANTHER" id="PTHR33414">
    <property type="entry name" value="PROTEIN PLASTID MOVEMENT IMPAIRED 1-RELATED 1"/>
    <property type="match status" value="1"/>
</dbReference>
<dbReference type="PANTHER" id="PTHR33414:SF10">
    <property type="entry name" value="PROTEIN PLASTID MOVEMENT IMPAIRED 1-RELATED 2"/>
    <property type="match status" value="1"/>
</dbReference>
<sequence>MLALIQVERAFIHPMSKVYGSVLERGLNTEPGKTQHWVTKTQQQSGTRWLVASGMSKSYKQPFSKSKAIVLAYPTTNQKGGGR</sequence>
<evidence type="ECO:0000313" key="1">
    <source>
        <dbReference type="EMBL" id="KAJ6382646.1"/>
    </source>
</evidence>
<reference evidence="1" key="1">
    <citation type="submission" date="2022-10" db="EMBL/GenBank/DDBJ databases">
        <authorList>
            <person name="Hyden B.L."/>
            <person name="Feng K."/>
            <person name="Yates T."/>
            <person name="Jawdy S."/>
            <person name="Smart L.B."/>
            <person name="Muchero W."/>
        </authorList>
    </citation>
    <scope>NUCLEOTIDE SEQUENCE</scope>
    <source>
        <tissue evidence="1">Shoot tip</tissue>
    </source>
</reference>
<organism evidence="1 2">
    <name type="scientific">Salix suchowensis</name>
    <dbReference type="NCBI Taxonomy" id="1278906"/>
    <lineage>
        <taxon>Eukaryota</taxon>
        <taxon>Viridiplantae</taxon>
        <taxon>Streptophyta</taxon>
        <taxon>Embryophyta</taxon>
        <taxon>Tracheophyta</taxon>
        <taxon>Spermatophyta</taxon>
        <taxon>Magnoliopsida</taxon>
        <taxon>eudicotyledons</taxon>
        <taxon>Gunneridae</taxon>
        <taxon>Pentapetalae</taxon>
        <taxon>rosids</taxon>
        <taxon>fabids</taxon>
        <taxon>Malpighiales</taxon>
        <taxon>Salicaceae</taxon>
        <taxon>Saliceae</taxon>
        <taxon>Salix</taxon>
    </lineage>
</organism>
<dbReference type="Proteomes" id="UP001141253">
    <property type="component" value="Chromosome 6"/>
</dbReference>
<name>A0ABQ9BH32_9ROSI</name>
<evidence type="ECO:0000313" key="2">
    <source>
        <dbReference type="Proteomes" id="UP001141253"/>
    </source>
</evidence>
<proteinExistence type="predicted"/>
<gene>
    <name evidence="1" type="ORF">OIU77_031143</name>
</gene>
<reference evidence="1" key="2">
    <citation type="journal article" date="2023" name="Int. J. Mol. Sci.">
        <title>De Novo Assembly and Annotation of 11 Diverse Shrub Willow (Salix) Genomes Reveals Novel Gene Organization in Sex-Linked Regions.</title>
        <authorList>
            <person name="Hyden B."/>
            <person name="Feng K."/>
            <person name="Yates T.B."/>
            <person name="Jawdy S."/>
            <person name="Cereghino C."/>
            <person name="Smart L.B."/>
            <person name="Muchero W."/>
        </authorList>
    </citation>
    <scope>NUCLEOTIDE SEQUENCE</scope>
    <source>
        <tissue evidence="1">Shoot tip</tissue>
    </source>
</reference>
<keyword evidence="2" id="KW-1185">Reference proteome</keyword>
<accession>A0ABQ9BH32</accession>